<evidence type="ECO:0000313" key="4">
    <source>
        <dbReference type="EMBL" id="RKN55982.1"/>
    </source>
</evidence>
<feature type="transmembrane region" description="Helical" evidence="3">
    <location>
        <begin position="72"/>
        <end position="92"/>
    </location>
</feature>
<keyword evidence="3" id="KW-0472">Membrane</keyword>
<reference evidence="4 5" key="1">
    <citation type="journal article" date="2015" name="Int. J. Syst. Evol. Microbiol.">
        <title>Micromonospora costi sp. nov., isolated from a leaf of Costus speciosus.</title>
        <authorList>
            <person name="Thawai C."/>
        </authorList>
    </citation>
    <scope>NUCLEOTIDE SEQUENCE [LARGE SCALE GENOMIC DNA]</scope>
    <source>
        <strain evidence="4 5">CS1-12</strain>
    </source>
</reference>
<accession>A0A3B0A641</accession>
<evidence type="ECO:0000256" key="3">
    <source>
        <dbReference type="SAM" id="Phobius"/>
    </source>
</evidence>
<name>A0A3B0A641_9ACTN</name>
<feature type="region of interest" description="Disordered" evidence="2">
    <location>
        <begin position="473"/>
        <end position="518"/>
    </location>
</feature>
<evidence type="ECO:0000256" key="2">
    <source>
        <dbReference type="SAM" id="MobiDB-lite"/>
    </source>
</evidence>
<feature type="region of interest" description="Disordered" evidence="2">
    <location>
        <begin position="563"/>
        <end position="588"/>
    </location>
</feature>
<dbReference type="Proteomes" id="UP000279968">
    <property type="component" value="Unassembled WGS sequence"/>
</dbReference>
<dbReference type="EMBL" id="RBAN01000002">
    <property type="protein sequence ID" value="RKN55982.1"/>
    <property type="molecule type" value="Genomic_DNA"/>
</dbReference>
<feature type="transmembrane region" description="Helical" evidence="3">
    <location>
        <begin position="39"/>
        <end position="60"/>
    </location>
</feature>
<protein>
    <submittedName>
        <fullName evidence="4">DUF2637 domain-containing protein</fullName>
    </submittedName>
</protein>
<feature type="transmembrane region" description="Helical" evidence="3">
    <location>
        <begin position="112"/>
        <end position="133"/>
    </location>
</feature>
<keyword evidence="3" id="KW-0812">Transmembrane</keyword>
<proteinExistence type="predicted"/>
<dbReference type="RefSeq" id="WP_241563124.1">
    <property type="nucleotide sequence ID" value="NZ_JBHLUP010000002.1"/>
</dbReference>
<dbReference type="Pfam" id="PF10935">
    <property type="entry name" value="DUF2637"/>
    <property type="match status" value="1"/>
</dbReference>
<feature type="compositionally biased region" description="Polar residues" evidence="2">
    <location>
        <begin position="578"/>
        <end position="588"/>
    </location>
</feature>
<sequence length="588" mass="62354">MTVEHTTSPGPTAALAADNPIWRTVLDGIATALDAVPTWLWLTAVAAQLLLIGTLAVIAVRRRDAGKSSSGLFAAAIAATIAFLIAVLAGSFKGLVAFGRDTLHWNDGWEYLVPLTLDGVAIACALLTLAAVKKQKPADAAYRVVWIATIASAAINFDHEAGSADGSNAGGFYLGLLSLLGMLLLHIILGLMGEVGGPRVVRVNPTFGLRWITSPADTAAAWLAWQNHPPLPLRANAGPEQTARYASVRHALAHLETVRRAKRIARYRVDVPAAGLPAAGRARLWPWLRLRQLTAKIADQAKQAAAALAEEQQRHADALAAEKAAAAAKVEAVRAELVAVRAELDAVRVELADTTALFETASRELDQAGRALRSAEERAQVAEADAARARSEAAAARQSVVGMIAEADGLRVQLRDANREAGRQAALAAMARDEADGLRRQLDDRDARHAADLAAMVERMTAERDAAVAKARADAVTSVTTPARDAVTPASRDGVTPPRPGGATPDRSPRRPPWSDAQKAAFAYRDANPTATWIDVAKAAGSNESTVRRWFKHRDEYQASLADVPASQIANPKEPVTSGANGRTVTTR</sequence>
<organism evidence="4 5">
    <name type="scientific">Micromonospora costi</name>
    <dbReference type="NCBI Taxonomy" id="1530042"/>
    <lineage>
        <taxon>Bacteria</taxon>
        <taxon>Bacillati</taxon>
        <taxon>Actinomycetota</taxon>
        <taxon>Actinomycetes</taxon>
        <taxon>Micromonosporales</taxon>
        <taxon>Micromonosporaceae</taxon>
        <taxon>Micromonospora</taxon>
    </lineage>
</organism>
<keyword evidence="3" id="KW-1133">Transmembrane helix</keyword>
<evidence type="ECO:0000313" key="5">
    <source>
        <dbReference type="Proteomes" id="UP000279968"/>
    </source>
</evidence>
<feature type="coiled-coil region" evidence="1">
    <location>
        <begin position="290"/>
        <end position="399"/>
    </location>
</feature>
<comment type="caution">
    <text evidence="4">The sequence shown here is derived from an EMBL/GenBank/DDBJ whole genome shotgun (WGS) entry which is preliminary data.</text>
</comment>
<evidence type="ECO:0000256" key="1">
    <source>
        <dbReference type="SAM" id="Coils"/>
    </source>
</evidence>
<dbReference type="InterPro" id="IPR021235">
    <property type="entry name" value="DUF2637"/>
</dbReference>
<keyword evidence="1" id="KW-0175">Coiled coil</keyword>
<keyword evidence="5" id="KW-1185">Reference proteome</keyword>
<feature type="transmembrane region" description="Helical" evidence="3">
    <location>
        <begin position="169"/>
        <end position="192"/>
    </location>
</feature>
<dbReference type="AlphaFoldDB" id="A0A3B0A641"/>
<gene>
    <name evidence="4" type="ORF">D7193_15470</name>
</gene>